<dbReference type="Proteomes" id="UP000177798">
    <property type="component" value="Chromosome 12"/>
</dbReference>
<dbReference type="OrthoDB" id="3467929at2759"/>
<dbReference type="EMBL" id="CP017825">
    <property type="protein sequence ID" value="APA13914.1"/>
    <property type="molecule type" value="Genomic_DNA"/>
</dbReference>
<protein>
    <submittedName>
        <fullName evidence="1">Uncharacterized protein</fullName>
    </submittedName>
</protein>
<organism evidence="1 2">
    <name type="scientific">Sclerotinia sclerotiorum (strain ATCC 18683 / 1980 / Ss-1)</name>
    <name type="common">White mold</name>
    <name type="synonym">Whetzelinia sclerotiorum</name>
    <dbReference type="NCBI Taxonomy" id="665079"/>
    <lineage>
        <taxon>Eukaryota</taxon>
        <taxon>Fungi</taxon>
        <taxon>Dikarya</taxon>
        <taxon>Ascomycota</taxon>
        <taxon>Pezizomycotina</taxon>
        <taxon>Leotiomycetes</taxon>
        <taxon>Helotiales</taxon>
        <taxon>Sclerotiniaceae</taxon>
        <taxon>Sclerotinia</taxon>
    </lineage>
</organism>
<evidence type="ECO:0000313" key="2">
    <source>
        <dbReference type="Proteomes" id="UP000177798"/>
    </source>
</evidence>
<reference evidence="2" key="1">
    <citation type="journal article" date="2017" name="Genome Biol. Evol.">
        <title>The complete genome sequence of the phytopathogenic fungus Sclerotinia sclerotiorum reveals insights into the genome architecture of broad host range pathogens.</title>
        <authorList>
            <person name="Derbyshire M."/>
            <person name="Denton-Giles M."/>
            <person name="Hegedus D."/>
            <person name="Seifbarghy S."/>
            <person name="Rollins J."/>
            <person name="van Kan J."/>
            <person name="Seidl M.F."/>
            <person name="Faino L."/>
            <person name="Mbengue M."/>
            <person name="Navaud O."/>
            <person name="Raffaele S."/>
            <person name="Hammond-Kosack K."/>
            <person name="Heard S."/>
            <person name="Oliver R."/>
        </authorList>
    </citation>
    <scope>NUCLEOTIDE SEQUENCE [LARGE SCALE GENOMIC DNA]</scope>
    <source>
        <strain evidence="2">ATCC 18683 / 1980 / Ss-1</strain>
    </source>
</reference>
<proteinExistence type="predicted"/>
<evidence type="ECO:0000313" key="1">
    <source>
        <dbReference type="EMBL" id="APA13914.1"/>
    </source>
</evidence>
<dbReference type="AlphaFoldDB" id="A0A1D9QG48"/>
<name>A0A1D9QG48_SCLS1</name>
<dbReference type="VEuPathDB" id="FungiDB:sscle_12g086840"/>
<dbReference type="OMA" id="IYRITHA"/>
<dbReference type="KEGG" id="ssl:SS1G_11307"/>
<accession>A0A1D9QG48</accession>
<dbReference type="RefSeq" id="XP_001588064.1">
    <property type="nucleotide sequence ID" value="XM_001588014.1"/>
</dbReference>
<sequence>MSDLFDLNIGSQGNAWFSLWIKYEGEDWPVRFSVKCEAALSHRQSFFFDLGLHYHPNNPIFLEDRYKDSSVFLMRCLQGESVLTVLRSHEEKRFTDEEKDKWSRMLIHLCALCERWGLPHIFNEATYQFAILQESPLVPPEHIVLIFKVTVPGSSLRRLAVNMVMSERNDGIGEARLQAYLRYKSLFSDETELLDALREKLQLPLSSVFWYSGFMKRSAWAIYYMKVY</sequence>
<gene>
    <name evidence="1" type="ORF">sscle_12g086840</name>
</gene>